<dbReference type="EMBL" id="AFYH01105335">
    <property type="status" value="NOT_ANNOTATED_CDS"/>
    <property type="molecule type" value="Genomic_DNA"/>
</dbReference>
<evidence type="ECO:0000313" key="9">
    <source>
        <dbReference type="Proteomes" id="UP000008672"/>
    </source>
</evidence>
<evidence type="ECO:0000256" key="2">
    <source>
        <dbReference type="ARBA" id="ARBA00022737"/>
    </source>
</evidence>
<dbReference type="InterPro" id="IPR011009">
    <property type="entry name" value="Kinase-like_dom_sf"/>
</dbReference>
<dbReference type="PANTHER" id="PTHR21560:SF0">
    <property type="entry name" value="KINASE NON-CATALYTIC C-LOBE DOMAIN-CONTAINING PROTEIN 1"/>
    <property type="match status" value="1"/>
</dbReference>
<dbReference type="Proteomes" id="UP000008672">
    <property type="component" value="Unassembled WGS sequence"/>
</dbReference>
<gene>
    <name evidence="8" type="primary">LOC102353389</name>
</gene>
<dbReference type="EMBL" id="AFYH01105338">
    <property type="status" value="NOT_ANNOTATED_CDS"/>
    <property type="molecule type" value="Genomic_DNA"/>
</dbReference>
<dbReference type="Pfam" id="PF16474">
    <property type="entry name" value="KIND"/>
    <property type="match status" value="1"/>
</dbReference>
<reference evidence="8" key="2">
    <citation type="submission" date="2025-08" db="UniProtKB">
        <authorList>
            <consortium name="Ensembl"/>
        </authorList>
    </citation>
    <scope>IDENTIFICATION</scope>
</reference>
<dbReference type="InterPro" id="IPR000651">
    <property type="entry name" value="Ras-like_Gua-exchang_fac_N"/>
</dbReference>
<protein>
    <submittedName>
        <fullName evidence="8">Kinase non-catalytic C-lobe domain containing 1</fullName>
    </submittedName>
</protein>
<dbReference type="InterPro" id="IPR011019">
    <property type="entry name" value="KIND_dom"/>
</dbReference>
<organism evidence="8 9">
    <name type="scientific">Latimeria chalumnae</name>
    <name type="common">Coelacanth</name>
    <dbReference type="NCBI Taxonomy" id="7897"/>
    <lineage>
        <taxon>Eukaryota</taxon>
        <taxon>Metazoa</taxon>
        <taxon>Chordata</taxon>
        <taxon>Craniata</taxon>
        <taxon>Vertebrata</taxon>
        <taxon>Euteleostomi</taxon>
        <taxon>Coelacanthiformes</taxon>
        <taxon>Coelacanthidae</taxon>
        <taxon>Latimeria</taxon>
    </lineage>
</organism>
<reference evidence="8" key="3">
    <citation type="submission" date="2025-09" db="UniProtKB">
        <authorList>
            <consortium name="Ensembl"/>
        </authorList>
    </citation>
    <scope>IDENTIFICATION</scope>
</reference>
<feature type="domain" description="Ras-GEF" evidence="5">
    <location>
        <begin position="1447"/>
        <end position="1698"/>
    </location>
</feature>
<dbReference type="EMBL" id="AFYH01105336">
    <property type="status" value="NOT_ANNOTATED_CDS"/>
    <property type="molecule type" value="Genomic_DNA"/>
</dbReference>
<dbReference type="PROSITE" id="PS51377">
    <property type="entry name" value="KIND"/>
    <property type="match status" value="2"/>
</dbReference>
<feature type="region of interest" description="Disordered" evidence="4">
    <location>
        <begin position="809"/>
        <end position="859"/>
    </location>
</feature>
<proteinExistence type="predicted"/>
<dbReference type="HOGENOM" id="CLU_003380_0_0_1"/>
<dbReference type="PROSITE" id="PS50009">
    <property type="entry name" value="RASGEF_CAT"/>
    <property type="match status" value="1"/>
</dbReference>
<dbReference type="InterPro" id="IPR029899">
    <property type="entry name" value="KNDC1"/>
</dbReference>
<feature type="domain" description="N-terminal Ras-GEF" evidence="6">
    <location>
        <begin position="1221"/>
        <end position="1349"/>
    </location>
</feature>
<feature type="compositionally biased region" description="Low complexity" evidence="4">
    <location>
        <begin position="842"/>
        <end position="859"/>
    </location>
</feature>
<dbReference type="GO" id="GO:0043025">
    <property type="term" value="C:neuronal cell body"/>
    <property type="evidence" value="ECO:0007669"/>
    <property type="project" value="TreeGrafter"/>
</dbReference>
<dbReference type="eggNOG" id="ENOG502QSHW">
    <property type="taxonomic scope" value="Eukaryota"/>
</dbReference>
<dbReference type="Pfam" id="PF00617">
    <property type="entry name" value="RasGEF"/>
    <property type="match status" value="1"/>
</dbReference>
<feature type="compositionally biased region" description="Low complexity" evidence="4">
    <location>
        <begin position="716"/>
        <end position="731"/>
    </location>
</feature>
<dbReference type="InParanoid" id="H3APL9"/>
<dbReference type="InterPro" id="IPR023578">
    <property type="entry name" value="Ras_GEF_dom_sf"/>
</dbReference>
<dbReference type="GeneTree" id="ENSGT00390000011408"/>
<evidence type="ECO:0000256" key="4">
    <source>
        <dbReference type="SAM" id="MobiDB-lite"/>
    </source>
</evidence>
<dbReference type="CDD" id="cd06224">
    <property type="entry name" value="REM"/>
    <property type="match status" value="1"/>
</dbReference>
<dbReference type="SUPFAM" id="SSF48366">
    <property type="entry name" value="Ras GEF"/>
    <property type="match status" value="1"/>
</dbReference>
<dbReference type="OMA" id="ASTCKVH"/>
<dbReference type="Gene3D" id="1.10.510.10">
    <property type="entry name" value="Transferase(Phosphotransferase) domain 1"/>
    <property type="match status" value="2"/>
</dbReference>
<dbReference type="FunCoup" id="H3APL9">
    <property type="interactions" value="61"/>
</dbReference>
<dbReference type="GO" id="GO:0032045">
    <property type="term" value="C:guanyl-nucleotide exchange factor complex"/>
    <property type="evidence" value="ECO:0007669"/>
    <property type="project" value="TreeGrafter"/>
</dbReference>
<evidence type="ECO:0000256" key="3">
    <source>
        <dbReference type="PROSITE-ProRule" id="PRU00168"/>
    </source>
</evidence>
<dbReference type="FunFam" id="1.10.840.10:FF:000013">
    <property type="entry name" value="Kinase non-catalytic C-lobe domain-containing 1"/>
    <property type="match status" value="1"/>
</dbReference>
<sequence>MGTVENGVSFYYEEDEETVDFYEFETLPTVLEDEENVSLADILSLRDRCLTEQDIWAVCLECCFSMKSISHSSLFQTLCVTPDTLAFNTNGNVCFMEQLSDDPEGAFVAPEFDITGNTLKAHIYSLGLTLKVASEYVIEPEVKPEISQDLTNLLEQMQQENPEHRPDTESIISLCEEKLQCIVPASICRNLSAIGRRVLSIESVSAFKGKLSGGTGDLKTREGSCPYRIQTRNRSRGAPGWSTEDLASDPNLLNKNNTKSIQIKHSEEKCNEGKKETAPNEVVFDLKPNDTICTSPPTPMKNSLSKERKLQKLPAKTYDNSTSKVEPARQTIKAPSSFPLLSESNQESVLVLGTNKFFNGTNNKSFNGLSQHKMSHLPCSFAKDLKINSCGVISNTNILSTRNPRNYKRECSLPESLICFKKYKSYGVVKDIPTNQWISLKDLLSRYGRPFKDYDLWALCHQCLYTLQTYTDFPVYLCMETVYIAFNGEVLFVNLQDTEVCSSFYLAPEFEENGIITEKVCVYGIAAVLWTTAKANLPSNHKLVLPRTLKRLLLDMAKKNPDERPSIENALKTCNNYLLEQGIDSKDVWTEIINITYQEFECNFRSDNLFFICLRQYKVSYIQRKFAGFMPTGKSKLTAVKGPVPFEYSLNKKSNLPNAFTSSATHFKPIILVQNLETKSPHLHAVMRGFLPLCFNPGPLHVSFISPTESSNVSLTEHTPTIPTTTSVDHTNSNNAKTSFLATSSSSVIPRSSLASSFLMRQDPKTGVLTLVPVQVAMPEELADSRSSNAANVSLPSYSACAQNTDSLKSLTQKSETKGETKTEMKNSRAAISNSHLTQKMTSQEIQTKISSSSSPQKRSVPSLTRVVHLIQEEFAFDGYLETGVEHLTMVKGEYILSLKGLKFHTFCGAVSEKFCDLYWDEKLLEKLYEELNGKLPPYTLLRNKLNTEANGQSLPKACYLEITVHISPSMILVLNVPIGLWGKEVMKSKLSISRKQKKVKDICDISKQPPPLTPPTQESHLKASTEEYVQSCQDSAEESEETDDCVDYTEGRCTMSPLQAKVRRCSPGWRSAFYGAEFFNQEVLNYVKTLGRQRNNEPHIIKVELNQQLLIETKNYKKTIVFYQKLLHKEKRKKGSEAKVTLPKVKAQLEEMKRDVQFLELVKSYLEILHVEQWGLECSLLPSLVNTTSKLEMLELKPSDVSNLLIFHSSKEGERSNHSKSNQLQAGTSTGLMSYLYSSQAVLEGYVQQFLYTFRYFCTPEELLQFLIDRFNSASSSVNQGASSNCVKVYNRTLDLMQAWVEDCHHIDFAKMPELQDKIEEFILNKVIPQDSRGEHILLLLHDEPKGKCTFAFPCCSFNLESIKNDDDTKSLHSLCKQLSEEDVIRKSFNWKIYRGSESTTPRQKDRQYTIAAALPKPCYTSFLEELPGSSISIDEKGSSFLIEYHTHHISQQLTLLQQEEFQKCHPVHFLNSRALGVNDKAISTAKVSSMDGLPAEGSSVFVPSYKQDQYLLQLLRYADNVSNWISAEIVTCGTSKFQVNLLSKFLLISKSCYEMRNFATAMQILGGLENVIVRQLPAWKNLPSKVLHILEELKAVQMFLKSDNLCLMEGDRFKRLPTIPCAHLLAMHIQQLEIGAFTMANGAYKWSKLRNIAKVASQIHAFQENLFTFVPDPALQSYLRQRINHFSQADIPVLAAENNANFCQVPGVKESRKFQDTLRRIKTTFQ</sequence>
<keyword evidence="9" id="KW-1185">Reference proteome</keyword>
<keyword evidence="1 3" id="KW-0344">Guanine-nucleotide releasing factor</keyword>
<dbReference type="EMBL" id="AFYH01105333">
    <property type="status" value="NOT_ANNOTATED_CDS"/>
    <property type="molecule type" value="Genomic_DNA"/>
</dbReference>
<dbReference type="Pfam" id="PF00618">
    <property type="entry name" value="RasGEF_N"/>
    <property type="match status" value="1"/>
</dbReference>
<keyword evidence="2" id="KW-0677">Repeat</keyword>
<dbReference type="Gene3D" id="1.10.840.10">
    <property type="entry name" value="Ras guanine-nucleotide exchange factors catalytic domain"/>
    <property type="match status" value="1"/>
</dbReference>
<dbReference type="GO" id="GO:0005085">
    <property type="term" value="F:guanyl-nucleotide exchange factor activity"/>
    <property type="evidence" value="ECO:0007669"/>
    <property type="project" value="UniProtKB-KW"/>
</dbReference>
<feature type="domain" description="KIND" evidence="7">
    <location>
        <begin position="37"/>
        <end position="217"/>
    </location>
</feature>
<dbReference type="SMART" id="SM00229">
    <property type="entry name" value="RasGEFN"/>
    <property type="match status" value="1"/>
</dbReference>
<dbReference type="SMART" id="SM00147">
    <property type="entry name" value="RasGEF"/>
    <property type="match status" value="1"/>
</dbReference>
<dbReference type="STRING" id="7897.ENSLACP00000011590"/>
<evidence type="ECO:0000259" key="6">
    <source>
        <dbReference type="PROSITE" id="PS50212"/>
    </source>
</evidence>
<dbReference type="GO" id="GO:0007264">
    <property type="term" value="P:small GTPase-mediated signal transduction"/>
    <property type="evidence" value="ECO:0007669"/>
    <property type="project" value="InterPro"/>
</dbReference>
<dbReference type="EMBL" id="AFYH01105337">
    <property type="status" value="NOT_ANNOTATED_CDS"/>
    <property type="molecule type" value="Genomic_DNA"/>
</dbReference>
<name>H3APL9_LATCH</name>
<dbReference type="Ensembl" id="ENSLACT00000011679.1">
    <property type="protein sequence ID" value="ENSLACP00000011590.1"/>
    <property type="gene ID" value="ENSLACG00000010199.1"/>
</dbReference>
<reference evidence="9" key="1">
    <citation type="submission" date="2011-08" db="EMBL/GenBank/DDBJ databases">
        <title>The draft genome of Latimeria chalumnae.</title>
        <authorList>
            <person name="Di Palma F."/>
            <person name="Alfoldi J."/>
            <person name="Johnson J."/>
            <person name="Berlin A."/>
            <person name="Gnerre S."/>
            <person name="Jaffe D."/>
            <person name="MacCallum I."/>
            <person name="Young S."/>
            <person name="Walker B.J."/>
            <person name="Lander E."/>
            <person name="Lindblad-Toh K."/>
        </authorList>
    </citation>
    <scope>NUCLEOTIDE SEQUENCE [LARGE SCALE GENOMIC DNA]</scope>
    <source>
        <strain evidence="9">Wild caught</strain>
    </source>
</reference>
<dbReference type="PROSITE" id="PS50212">
    <property type="entry name" value="RASGEF_NTER"/>
    <property type="match status" value="1"/>
</dbReference>
<evidence type="ECO:0000259" key="7">
    <source>
        <dbReference type="PROSITE" id="PS51377"/>
    </source>
</evidence>
<dbReference type="SMART" id="SM00750">
    <property type="entry name" value="KIND"/>
    <property type="match status" value="2"/>
</dbReference>
<feature type="region of interest" description="Disordered" evidence="4">
    <location>
        <begin position="231"/>
        <end position="254"/>
    </location>
</feature>
<dbReference type="Gene3D" id="1.20.870.10">
    <property type="entry name" value="Son of sevenless (SoS) protein Chain: S domain 1"/>
    <property type="match status" value="1"/>
</dbReference>
<evidence type="ECO:0000259" key="5">
    <source>
        <dbReference type="PROSITE" id="PS50009"/>
    </source>
</evidence>
<dbReference type="GO" id="GO:0048814">
    <property type="term" value="P:regulation of dendrite morphogenesis"/>
    <property type="evidence" value="ECO:0007669"/>
    <property type="project" value="TreeGrafter"/>
</dbReference>
<feature type="compositionally biased region" description="Polar residues" evidence="4">
    <location>
        <begin position="830"/>
        <end position="841"/>
    </location>
</feature>
<dbReference type="EMBL" id="AFYH01105332">
    <property type="status" value="NOT_ANNOTATED_CDS"/>
    <property type="molecule type" value="Genomic_DNA"/>
</dbReference>
<accession>H3APL9</accession>
<feature type="compositionally biased region" description="Basic and acidic residues" evidence="4">
    <location>
        <begin position="815"/>
        <end position="827"/>
    </location>
</feature>
<evidence type="ECO:0000256" key="1">
    <source>
        <dbReference type="ARBA" id="ARBA00022658"/>
    </source>
</evidence>
<evidence type="ECO:0000313" key="8">
    <source>
        <dbReference type="Ensembl" id="ENSLACP00000011590.1"/>
    </source>
</evidence>
<dbReference type="EMBL" id="AFYH01105334">
    <property type="status" value="NOT_ANNOTATED_CDS"/>
    <property type="molecule type" value="Genomic_DNA"/>
</dbReference>
<dbReference type="FunFam" id="1.10.510.10:FF:000529">
    <property type="entry name" value="Kinase non-catalytic C-lobe domain-containing 1"/>
    <property type="match status" value="1"/>
</dbReference>
<dbReference type="InterPro" id="IPR036964">
    <property type="entry name" value="RASGEF_cat_dom_sf"/>
</dbReference>
<dbReference type="GO" id="GO:0030425">
    <property type="term" value="C:dendrite"/>
    <property type="evidence" value="ECO:0007669"/>
    <property type="project" value="TreeGrafter"/>
</dbReference>
<dbReference type="PANTHER" id="PTHR21560">
    <property type="entry name" value="VERY KIND PROTEIN"/>
    <property type="match status" value="1"/>
</dbReference>
<feature type="domain" description="KIND" evidence="7">
    <location>
        <begin position="438"/>
        <end position="602"/>
    </location>
</feature>
<feature type="region of interest" description="Disordered" evidence="4">
    <location>
        <begin position="713"/>
        <end position="733"/>
    </location>
</feature>
<dbReference type="SUPFAM" id="SSF56112">
    <property type="entry name" value="Protein kinase-like (PK-like)"/>
    <property type="match status" value="2"/>
</dbReference>
<dbReference type="InterPro" id="IPR001895">
    <property type="entry name" value="RASGEF_cat_dom"/>
</dbReference>